<feature type="region of interest" description="Disordered" evidence="6">
    <location>
        <begin position="305"/>
        <end position="327"/>
    </location>
</feature>
<evidence type="ECO:0000313" key="7">
    <source>
        <dbReference type="EMBL" id="PUU78095.1"/>
    </source>
</evidence>
<accession>A0A2T6ZRH7</accession>
<feature type="region of interest" description="Disordered" evidence="6">
    <location>
        <begin position="1"/>
        <end position="58"/>
    </location>
</feature>
<dbReference type="AlphaFoldDB" id="A0A2T6ZRH7"/>
<comment type="function">
    <text evidence="5">Phosphodiesterase responsible for the U6 snRNA 3' end processing. Acts as an exoribonuclease (RNase) responsible for trimming the poly(U) tract of the last nucleotides in the pre-U6 snRNA molecule, leading to the formation of mature U6 snRNA.</text>
</comment>
<comment type="caution">
    <text evidence="7">The sequence shown here is derived from an EMBL/GenBank/DDBJ whole genome shotgun (WGS) entry which is preliminary data.</text>
</comment>
<keyword evidence="2 5" id="KW-0378">Hydrolase</keyword>
<dbReference type="OrthoDB" id="49151at2759"/>
<organism evidence="7 8">
    <name type="scientific">Tuber borchii</name>
    <name type="common">White truffle</name>
    <dbReference type="NCBI Taxonomy" id="42251"/>
    <lineage>
        <taxon>Eukaryota</taxon>
        <taxon>Fungi</taxon>
        <taxon>Dikarya</taxon>
        <taxon>Ascomycota</taxon>
        <taxon>Pezizomycotina</taxon>
        <taxon>Pezizomycetes</taxon>
        <taxon>Pezizales</taxon>
        <taxon>Tuberaceae</taxon>
        <taxon>Tuber</taxon>
    </lineage>
</organism>
<dbReference type="GO" id="GO:0016829">
    <property type="term" value="F:lyase activity"/>
    <property type="evidence" value="ECO:0007669"/>
    <property type="project" value="UniProtKB-KW"/>
</dbReference>
<evidence type="ECO:0000256" key="3">
    <source>
        <dbReference type="ARBA" id="ARBA00023239"/>
    </source>
</evidence>
<reference evidence="7 8" key="1">
    <citation type="submission" date="2017-04" db="EMBL/GenBank/DDBJ databases">
        <title>Draft genome sequence of Tuber borchii Vittad., a whitish edible truffle.</title>
        <authorList>
            <consortium name="DOE Joint Genome Institute"/>
            <person name="Murat C."/>
            <person name="Kuo A."/>
            <person name="Barry K.W."/>
            <person name="Clum A."/>
            <person name="Dockter R.B."/>
            <person name="Fauchery L."/>
            <person name="Iotti M."/>
            <person name="Kohler A."/>
            <person name="Labutti K."/>
            <person name="Lindquist E.A."/>
            <person name="Lipzen A."/>
            <person name="Ohm R.A."/>
            <person name="Wang M."/>
            <person name="Grigoriev I.V."/>
            <person name="Zambonelli A."/>
            <person name="Martin F.M."/>
        </authorList>
    </citation>
    <scope>NUCLEOTIDE SEQUENCE [LARGE SCALE GENOMIC DNA]</scope>
    <source>
        <strain evidence="7 8">Tbo3840</strain>
    </source>
</reference>
<keyword evidence="1 5" id="KW-0540">Nuclease</keyword>
<comment type="subcellular location">
    <subcellularLocation>
        <location evidence="5">Nucleus</location>
    </subcellularLocation>
</comment>
<evidence type="ECO:0000256" key="4">
    <source>
        <dbReference type="ARBA" id="ARBA00023242"/>
    </source>
</evidence>
<dbReference type="GO" id="GO:0005634">
    <property type="term" value="C:nucleus"/>
    <property type="evidence" value="ECO:0007669"/>
    <property type="project" value="UniProtKB-SubCell"/>
</dbReference>
<dbReference type="STRING" id="42251.A0A2T6ZRH7"/>
<protein>
    <recommendedName>
        <fullName evidence="5">U6 snRNA phosphodiesterase</fullName>
        <ecNumber evidence="5">3.1.4.-</ecNumber>
    </recommendedName>
</protein>
<dbReference type="GO" id="GO:0034477">
    <property type="term" value="P:U6 snRNA 3'-end processing"/>
    <property type="evidence" value="ECO:0007669"/>
    <property type="project" value="UniProtKB-UniRule"/>
</dbReference>
<keyword evidence="3" id="KW-0456">Lyase</keyword>
<dbReference type="HAMAP" id="MF_03040">
    <property type="entry name" value="USB1"/>
    <property type="match status" value="1"/>
</dbReference>
<gene>
    <name evidence="5" type="primary">USB1</name>
    <name evidence="7" type="ORF">B9Z19DRAFT_1084773</name>
</gene>
<comment type="similarity">
    <text evidence="5">Belongs to the 2H phosphoesterase superfamily. USB1 family.</text>
</comment>
<keyword evidence="4 5" id="KW-0539">Nucleus</keyword>
<feature type="active site" description="Proton donor/acceptor" evidence="5">
    <location>
        <position position="240"/>
    </location>
</feature>
<dbReference type="GO" id="GO:1990838">
    <property type="term" value="F:poly(U)-specific exoribonuclease activity, producing 3' uridine cyclic phosphate ends"/>
    <property type="evidence" value="ECO:0007669"/>
    <property type="project" value="UniProtKB-UniRule"/>
</dbReference>
<feature type="compositionally biased region" description="Polar residues" evidence="6">
    <location>
        <begin position="25"/>
        <end position="42"/>
    </location>
</feature>
<dbReference type="PANTHER" id="PTHR13522:SF3">
    <property type="entry name" value="U6 SNRNA PHOSPHODIESTERASE 1"/>
    <property type="match status" value="1"/>
</dbReference>
<keyword evidence="8" id="KW-1185">Reference proteome</keyword>
<sequence length="327" mass="36653">MAPLANSLVEYSDSDSDSPPPAKVTKTTHPIPVTNQSPTSTSKRPKASSSNSLPPLPSRFHDLYAVAPRLGQQDDPSLHGGRKRSIPHVQGNWPTHIFIEWHLSRLEFDVLNDAYHTASTITAEAGVKLESHLKSDLGSEQPLHLSLSKPNVLTTVQREGFLELLTDRLDKTRIKPFSVEFTGLEFVSNNDRTRWFFVLGATKGEDAQLTRLLQLANHTFEAFEQPPLYAENGDKLDGFHVSLAWSLTEPDKNTKARVFEALKKHACWDKIFGKREVERLKLAIDAIKVKVGNVVHIIELGKKEKQGEAGNSKKRRASYDIHEKRTT</sequence>
<evidence type="ECO:0000256" key="6">
    <source>
        <dbReference type="SAM" id="MobiDB-lite"/>
    </source>
</evidence>
<evidence type="ECO:0000256" key="5">
    <source>
        <dbReference type="HAMAP-Rule" id="MF_03040"/>
    </source>
</evidence>
<dbReference type="Pfam" id="PF09749">
    <property type="entry name" value="HVSL"/>
    <property type="match status" value="1"/>
</dbReference>
<dbReference type="EC" id="3.1.4.-" evidence="5"/>
<proteinExistence type="inferred from homology"/>
<dbReference type="Gene3D" id="3.90.1140.10">
    <property type="entry name" value="Cyclic phosphodiesterase"/>
    <property type="match status" value="1"/>
</dbReference>
<feature type="active site" description="Proton donor/acceptor" evidence="5">
    <location>
        <position position="144"/>
    </location>
</feature>
<dbReference type="PANTHER" id="PTHR13522">
    <property type="entry name" value="U6 SNRNA PHOSPHODIESTERASE 1"/>
    <property type="match status" value="1"/>
</dbReference>
<name>A0A2T6ZRH7_TUBBO</name>
<evidence type="ECO:0000313" key="8">
    <source>
        <dbReference type="Proteomes" id="UP000244722"/>
    </source>
</evidence>
<dbReference type="Proteomes" id="UP000244722">
    <property type="component" value="Unassembled WGS sequence"/>
</dbReference>
<evidence type="ECO:0000256" key="2">
    <source>
        <dbReference type="ARBA" id="ARBA00022801"/>
    </source>
</evidence>
<dbReference type="InterPro" id="IPR027521">
    <property type="entry name" value="Usb1"/>
</dbReference>
<evidence type="ECO:0000256" key="1">
    <source>
        <dbReference type="ARBA" id="ARBA00022722"/>
    </source>
</evidence>
<feature type="compositionally biased region" description="Basic and acidic residues" evidence="6">
    <location>
        <begin position="317"/>
        <end position="327"/>
    </location>
</feature>
<dbReference type="EMBL" id="NESQ01000129">
    <property type="protein sequence ID" value="PUU78095.1"/>
    <property type="molecule type" value="Genomic_DNA"/>
</dbReference>